<keyword evidence="5 8" id="KW-0677">Repeat</keyword>
<comment type="subunit">
    <text evidence="8">Homotrimer.</text>
</comment>
<dbReference type="EC" id="2.3.1.129" evidence="8"/>
<evidence type="ECO:0000313" key="11">
    <source>
        <dbReference type="Proteomes" id="UP001168380"/>
    </source>
</evidence>
<dbReference type="PIRSF" id="PIRSF000456">
    <property type="entry name" value="UDP-GlcNAc_acltr"/>
    <property type="match status" value="1"/>
</dbReference>
<evidence type="ECO:0000256" key="5">
    <source>
        <dbReference type="ARBA" id="ARBA00022737"/>
    </source>
</evidence>
<dbReference type="CDD" id="cd03351">
    <property type="entry name" value="LbH_UDP-GlcNAc_AT"/>
    <property type="match status" value="1"/>
</dbReference>
<dbReference type="NCBIfam" id="TIGR01852">
    <property type="entry name" value="lipid_A_lpxA"/>
    <property type="match status" value="1"/>
</dbReference>
<feature type="domain" description="UDP N-acetylglucosamine O-acyltransferase C-terminal" evidence="9">
    <location>
        <begin position="179"/>
        <end position="260"/>
    </location>
</feature>
<comment type="subcellular location">
    <subcellularLocation>
        <location evidence="8">Cytoplasm</location>
    </subcellularLocation>
</comment>
<evidence type="ECO:0000256" key="2">
    <source>
        <dbReference type="ARBA" id="ARBA00022516"/>
    </source>
</evidence>
<dbReference type="GO" id="GO:0008780">
    <property type="term" value="F:acyl-[acyl-carrier-protein]-UDP-N-acetylglucosamine O-acyltransferase activity"/>
    <property type="evidence" value="ECO:0007669"/>
    <property type="project" value="UniProtKB-EC"/>
</dbReference>
<keyword evidence="3 8" id="KW-0441">Lipid A biosynthesis</keyword>
<keyword evidence="1 8" id="KW-0963">Cytoplasm</keyword>
<name>A0ABT8TE97_9GAMM</name>
<protein>
    <recommendedName>
        <fullName evidence="8">Acyl-[acyl-carrier-protein]--UDP-N-acetylglucosamine O-acyltransferase</fullName>
        <shortName evidence="8">UDP-N-acetylglucosamine acyltransferase</shortName>
        <ecNumber evidence="8">2.3.1.129</ecNumber>
    </recommendedName>
</protein>
<dbReference type="NCBIfam" id="NF003657">
    <property type="entry name" value="PRK05289.1"/>
    <property type="match status" value="1"/>
</dbReference>
<dbReference type="HAMAP" id="MF_00387">
    <property type="entry name" value="LpxA"/>
    <property type="match status" value="1"/>
</dbReference>
<comment type="caution">
    <text evidence="10">The sequence shown here is derived from an EMBL/GenBank/DDBJ whole genome shotgun (WGS) entry which is preliminary data.</text>
</comment>
<dbReference type="RefSeq" id="WP_302713162.1">
    <property type="nucleotide sequence ID" value="NZ_JAULRT010000052.1"/>
</dbReference>
<comment type="similarity">
    <text evidence="8">Belongs to the transferase hexapeptide repeat family. LpxA subfamily.</text>
</comment>
<dbReference type="InterPro" id="IPR018357">
    <property type="entry name" value="Hexapep_transf_CS"/>
</dbReference>
<proteinExistence type="inferred from homology"/>
<evidence type="ECO:0000313" key="10">
    <source>
        <dbReference type="EMBL" id="MDO3382251.1"/>
    </source>
</evidence>
<keyword evidence="6 8" id="KW-0443">Lipid metabolism</keyword>
<dbReference type="EMBL" id="JAULRT010000052">
    <property type="protein sequence ID" value="MDO3382251.1"/>
    <property type="molecule type" value="Genomic_DNA"/>
</dbReference>
<dbReference type="Pfam" id="PF00132">
    <property type="entry name" value="Hexapep"/>
    <property type="match status" value="2"/>
</dbReference>
<evidence type="ECO:0000256" key="6">
    <source>
        <dbReference type="ARBA" id="ARBA00023098"/>
    </source>
</evidence>
<dbReference type="InterPro" id="IPR001451">
    <property type="entry name" value="Hexapep"/>
</dbReference>
<dbReference type="Gene3D" id="2.160.10.10">
    <property type="entry name" value="Hexapeptide repeat proteins"/>
    <property type="match status" value="1"/>
</dbReference>
<keyword evidence="2 8" id="KW-0444">Lipid biosynthesis</keyword>
<evidence type="ECO:0000259" key="9">
    <source>
        <dbReference type="Pfam" id="PF13720"/>
    </source>
</evidence>
<keyword evidence="4 8" id="KW-0808">Transferase</keyword>
<comment type="function">
    <text evidence="8">Involved in the biosynthesis of lipid A, a phosphorylated glycolipid that anchors the lipopolysaccharide to the outer membrane of the cell.</text>
</comment>
<dbReference type="InterPro" id="IPR029098">
    <property type="entry name" value="Acetyltransf_C"/>
</dbReference>
<organism evidence="10 11">
    <name type="scientific">Gilvimarinus algae</name>
    <dbReference type="NCBI Taxonomy" id="3058037"/>
    <lineage>
        <taxon>Bacteria</taxon>
        <taxon>Pseudomonadati</taxon>
        <taxon>Pseudomonadota</taxon>
        <taxon>Gammaproteobacteria</taxon>
        <taxon>Cellvibrionales</taxon>
        <taxon>Cellvibrionaceae</taxon>
        <taxon>Gilvimarinus</taxon>
    </lineage>
</organism>
<comment type="catalytic activity">
    <reaction evidence="8">
        <text>a (3R)-hydroxyacyl-[ACP] + UDP-N-acetyl-alpha-D-glucosamine = a UDP-3-O-[(3R)-3-hydroxyacyl]-N-acetyl-alpha-D-glucosamine + holo-[ACP]</text>
        <dbReference type="Rhea" id="RHEA:67812"/>
        <dbReference type="Rhea" id="RHEA-COMP:9685"/>
        <dbReference type="Rhea" id="RHEA-COMP:9945"/>
        <dbReference type="ChEBI" id="CHEBI:57705"/>
        <dbReference type="ChEBI" id="CHEBI:64479"/>
        <dbReference type="ChEBI" id="CHEBI:78827"/>
        <dbReference type="ChEBI" id="CHEBI:173225"/>
        <dbReference type="EC" id="2.3.1.129"/>
    </reaction>
</comment>
<accession>A0ABT8TE97</accession>
<evidence type="ECO:0000256" key="7">
    <source>
        <dbReference type="ARBA" id="ARBA00023315"/>
    </source>
</evidence>
<dbReference type="SUPFAM" id="SSF51161">
    <property type="entry name" value="Trimeric LpxA-like enzymes"/>
    <property type="match status" value="1"/>
</dbReference>
<gene>
    <name evidence="8 10" type="primary">lpxA</name>
    <name evidence="10" type="ORF">QWI16_08685</name>
</gene>
<evidence type="ECO:0000256" key="3">
    <source>
        <dbReference type="ARBA" id="ARBA00022556"/>
    </source>
</evidence>
<dbReference type="Pfam" id="PF13720">
    <property type="entry name" value="Acetyltransf_11"/>
    <property type="match status" value="1"/>
</dbReference>
<reference evidence="10" key="1">
    <citation type="submission" date="2023-07" db="EMBL/GenBank/DDBJ databases">
        <title>Gilvimarinus algae sp. nov., isolated from the surface of Kelp.</title>
        <authorList>
            <person name="Sun Y.Y."/>
            <person name="Gong Y."/>
            <person name="Du Z.J."/>
        </authorList>
    </citation>
    <scope>NUCLEOTIDE SEQUENCE</scope>
    <source>
        <strain evidence="10">SDUM040014</strain>
    </source>
</reference>
<keyword evidence="7 8" id="KW-0012">Acyltransferase</keyword>
<dbReference type="InterPro" id="IPR037157">
    <property type="entry name" value="Acetyltransf_C_sf"/>
</dbReference>
<dbReference type="PROSITE" id="PS00101">
    <property type="entry name" value="HEXAPEP_TRANSFERASES"/>
    <property type="match status" value="1"/>
</dbReference>
<dbReference type="PANTHER" id="PTHR43480">
    <property type="entry name" value="ACYL-[ACYL-CARRIER-PROTEIN]--UDP-N-ACETYLGLUCOSAMINE O-ACYLTRANSFERASE"/>
    <property type="match status" value="1"/>
</dbReference>
<dbReference type="Gene3D" id="1.20.1180.10">
    <property type="entry name" value="Udp N-acetylglucosamine O-acyltransferase, C-terminal domain"/>
    <property type="match status" value="1"/>
</dbReference>
<keyword evidence="11" id="KW-1185">Reference proteome</keyword>
<evidence type="ECO:0000256" key="8">
    <source>
        <dbReference type="HAMAP-Rule" id="MF_00387"/>
    </source>
</evidence>
<comment type="pathway">
    <text evidence="8">Glycolipid biosynthesis; lipid IV(A) biosynthesis; lipid IV(A) from (3R)-3-hydroxytetradecanoyl-[acyl-carrier-protein] and UDP-N-acetyl-alpha-D-glucosamine: step 1/6.</text>
</comment>
<dbReference type="Proteomes" id="UP001168380">
    <property type="component" value="Unassembled WGS sequence"/>
</dbReference>
<evidence type="ECO:0000256" key="1">
    <source>
        <dbReference type="ARBA" id="ARBA00022490"/>
    </source>
</evidence>
<dbReference type="InterPro" id="IPR010137">
    <property type="entry name" value="Lipid_A_LpxA"/>
</dbReference>
<evidence type="ECO:0000256" key="4">
    <source>
        <dbReference type="ARBA" id="ARBA00022679"/>
    </source>
</evidence>
<dbReference type="PANTHER" id="PTHR43480:SF1">
    <property type="entry name" value="ACYL-[ACYL-CARRIER-PROTEIN]--UDP-N-ACETYLGLUCOSAMINE O-ACYLTRANSFERASE, MITOCHONDRIAL-RELATED"/>
    <property type="match status" value="1"/>
</dbReference>
<dbReference type="InterPro" id="IPR011004">
    <property type="entry name" value="Trimer_LpxA-like_sf"/>
</dbReference>
<sequence length="261" mass="27741">MGARPLIDPQAIVHPDAKVADDVSIGPWTTIGPDVEIGPGCVIASHVVIKGPTVIGANNQIYQFSSVGEDTPDLKYKGEPTRLVIGDNNIIREGVTIHRGTVQDRSETTIGSHNLIMAYVHIGHDSVLGDHCILVNNAALAGHVVIGDWAILSGFTLVHQFCSIGAHSFTGMGSAVGKDVPAFVMVNGAPAAAKSINSEGLRRRGYTKDQVAAINRAFKIIYRRGLTVDEALAQLAVLAEEQPVVNLMIDSLKSSKRGIVR</sequence>